<organism evidence="3 4">
    <name type="scientific">Candidatus Phytoplasma citri</name>
    <dbReference type="NCBI Taxonomy" id="180978"/>
    <lineage>
        <taxon>Bacteria</taxon>
        <taxon>Bacillati</taxon>
        <taxon>Mycoplasmatota</taxon>
        <taxon>Mollicutes</taxon>
        <taxon>Acholeplasmatales</taxon>
        <taxon>Acholeplasmataceae</taxon>
        <taxon>Candidatus Phytoplasma</taxon>
        <taxon>16SrII (Peanut WB group)</taxon>
    </lineage>
</organism>
<feature type="transmembrane region" description="Helical" evidence="1">
    <location>
        <begin position="6"/>
        <end position="26"/>
    </location>
</feature>
<dbReference type="Proteomes" id="UP000189722">
    <property type="component" value="Unassembled WGS sequence"/>
</dbReference>
<sequence>MFFKLFNIIFFIMFNICIALCGTLLYQKALENEPFYRKKLEYNTRKIGDVHNTEDYPQSRKSIYEINKISTQDTVITNYDKLLHYWLEFVHSSLIFLHNLKSEFLSSLLPKIKKN</sequence>
<dbReference type="Proteomes" id="UP001383392">
    <property type="component" value="Unassembled WGS sequence"/>
</dbReference>
<protein>
    <submittedName>
        <fullName evidence="3">Uncharacterized protein</fullName>
    </submittedName>
</protein>
<gene>
    <name evidence="3" type="ORF">B2G44_00970</name>
    <name evidence="2" type="ORF">OC712_00820</name>
</gene>
<evidence type="ECO:0000313" key="4">
    <source>
        <dbReference type="Proteomes" id="UP000189722"/>
    </source>
</evidence>
<keyword evidence="1" id="KW-0472">Membrane</keyword>
<evidence type="ECO:0000313" key="5">
    <source>
        <dbReference type="Proteomes" id="UP001383392"/>
    </source>
</evidence>
<dbReference type="AlphaFoldDB" id="A0A1S9M217"/>
<name>A0A1S9M217_9MOLU</name>
<dbReference type="OrthoDB" id="9965126at2"/>
<accession>A0A1S9M217</accession>
<proteinExistence type="predicted"/>
<keyword evidence="1" id="KW-1133">Transmembrane helix</keyword>
<evidence type="ECO:0000313" key="2">
    <source>
        <dbReference type="EMBL" id="MEK0309031.1"/>
    </source>
</evidence>
<dbReference type="EMBL" id="MWKN01000023">
    <property type="protein sequence ID" value="OOP59286.1"/>
    <property type="molecule type" value="Genomic_DNA"/>
</dbReference>
<keyword evidence="1" id="KW-0812">Transmembrane</keyword>
<keyword evidence="5" id="KW-1185">Reference proteome</keyword>
<comment type="caution">
    <text evidence="3">The sequence shown here is derived from an EMBL/GenBank/DDBJ whole genome shotgun (WGS) entry which is preliminary data.</text>
</comment>
<dbReference type="RefSeq" id="WP_078122994.1">
    <property type="nucleotide sequence ID" value="NZ_JAOSJG010000005.1"/>
</dbReference>
<evidence type="ECO:0000256" key="1">
    <source>
        <dbReference type="SAM" id="Phobius"/>
    </source>
</evidence>
<reference evidence="3 4" key="1">
    <citation type="submission" date="2017-02" db="EMBL/GenBank/DDBJ databases">
        <title>A draft genome of 'Candidatus Phytoplasma aurantifolia' the agent of the witches-broom disease of lime.</title>
        <authorList>
            <person name="Foissac X."/>
            <person name="Carle P."/>
        </authorList>
    </citation>
    <scope>NUCLEOTIDE SEQUENCE [LARGE SCALE GENOMIC DNA]</scope>
    <source>
        <strain evidence="3 4">WBDL</strain>
    </source>
</reference>
<reference evidence="2 5" key="2">
    <citation type="journal article" date="2023" name="Int. J. Syst. Evol. Microbiol.">
        <title>The observation of taxonomic boundaries for the 16SrII and 16SrXXV phytoplasmas using genome-based delimitation.</title>
        <authorList>
            <person name="Rodrigues Jardim B."/>
            <person name="Tran-Nguyen L.T.T."/>
            <person name="Gambley C."/>
            <person name="Al-Sadi A.M."/>
            <person name="Al-Subhi A.M."/>
            <person name="Foissac X."/>
            <person name="Salar P."/>
            <person name="Cai H."/>
            <person name="Yang J.Y."/>
            <person name="Davis R."/>
            <person name="Jones L."/>
            <person name="Rodoni B."/>
            <person name="Constable F.E."/>
        </authorList>
    </citation>
    <scope>NUCLEOTIDE SEQUENCE [LARGE SCALE GENOMIC DNA]</scope>
    <source>
        <strain evidence="2">BAWM-OMN-P75</strain>
    </source>
</reference>
<dbReference type="EMBL" id="JAOSJG010000005">
    <property type="protein sequence ID" value="MEK0309031.1"/>
    <property type="molecule type" value="Genomic_DNA"/>
</dbReference>
<evidence type="ECO:0000313" key="3">
    <source>
        <dbReference type="EMBL" id="OOP59286.1"/>
    </source>
</evidence>